<dbReference type="RefSeq" id="WP_261520581.1">
    <property type="nucleotide sequence ID" value="NZ_JAODNW010000013.1"/>
</dbReference>
<reference evidence="10 11" key="1">
    <citation type="submission" date="2024-09" db="EMBL/GenBank/DDBJ databases">
        <authorList>
            <person name="Sun Q."/>
            <person name="Mori K."/>
        </authorList>
    </citation>
    <scope>NUCLEOTIDE SEQUENCE [LARGE SCALE GENOMIC DNA]</scope>
    <source>
        <strain evidence="10 11">CCM 8543</strain>
    </source>
</reference>
<feature type="transmembrane region" description="Helical" evidence="7">
    <location>
        <begin position="122"/>
        <end position="145"/>
    </location>
</feature>
<feature type="region of interest" description="Disordered" evidence="8">
    <location>
        <begin position="1"/>
        <end position="42"/>
    </location>
</feature>
<keyword evidence="2 7" id="KW-0813">Transport</keyword>
<dbReference type="PROSITE" id="PS50928">
    <property type="entry name" value="ABC_TM1"/>
    <property type="match status" value="1"/>
</dbReference>
<protein>
    <submittedName>
        <fullName evidence="10">ABC transporter permease</fullName>
    </submittedName>
</protein>
<evidence type="ECO:0000313" key="11">
    <source>
        <dbReference type="Proteomes" id="UP001589755"/>
    </source>
</evidence>
<feature type="compositionally biased region" description="Low complexity" evidence="8">
    <location>
        <begin position="27"/>
        <end position="37"/>
    </location>
</feature>
<comment type="subcellular location">
    <subcellularLocation>
        <location evidence="1 7">Cell membrane</location>
        <topology evidence="1 7">Multi-pass membrane protein</topology>
    </subcellularLocation>
</comment>
<dbReference type="PANTHER" id="PTHR30151:SF0">
    <property type="entry name" value="ABC TRANSPORTER PERMEASE PROTEIN MJ0413-RELATED"/>
    <property type="match status" value="1"/>
</dbReference>
<dbReference type="CDD" id="cd06261">
    <property type="entry name" value="TM_PBP2"/>
    <property type="match status" value="1"/>
</dbReference>
<evidence type="ECO:0000256" key="7">
    <source>
        <dbReference type="RuleBase" id="RU363032"/>
    </source>
</evidence>
<evidence type="ECO:0000256" key="3">
    <source>
        <dbReference type="ARBA" id="ARBA00022475"/>
    </source>
</evidence>
<feature type="domain" description="ABC transmembrane type-1" evidence="9">
    <location>
        <begin position="116"/>
        <end position="300"/>
    </location>
</feature>
<dbReference type="Proteomes" id="UP001589755">
    <property type="component" value="Unassembled WGS sequence"/>
</dbReference>
<keyword evidence="5 7" id="KW-1133">Transmembrane helix</keyword>
<keyword evidence="6 7" id="KW-0472">Membrane</keyword>
<organism evidence="10 11">
    <name type="scientific">Chelativorans intermedius</name>
    <dbReference type="NCBI Taxonomy" id="515947"/>
    <lineage>
        <taxon>Bacteria</taxon>
        <taxon>Pseudomonadati</taxon>
        <taxon>Pseudomonadota</taxon>
        <taxon>Alphaproteobacteria</taxon>
        <taxon>Hyphomicrobiales</taxon>
        <taxon>Phyllobacteriaceae</taxon>
        <taxon>Chelativorans</taxon>
    </lineage>
</organism>
<name>A0ABV6D5M0_9HYPH</name>
<evidence type="ECO:0000256" key="2">
    <source>
        <dbReference type="ARBA" id="ARBA00022448"/>
    </source>
</evidence>
<sequence length="308" mass="33469">MTISSTLPSSKSERGHGKDGQGRPDARAAATPQARPALTENHVRQKSLTRTLFTPFGPIPPALAAALGIAIWVAILGIWIAVTHNGLVEPIFLPKPSQVVETTVALAQSGELWEHTLASVKVVLIGFVVSSLVAVPLGLTMGTYRIVQAFLDPLVNFIRYLPVTSFVPLFILWIGIGIEQRVAVIIFGIFFQQLVMIADAARSVPRDLVNAAYTLGTRRVETVRHIVFPATLPNVLDILRVTMGWAWTYLVVAELVAARSGLGYISLKAMRGFQVDVIFMAIAMIGVLGLLTDQSFRVLRRLAAPWAS</sequence>
<dbReference type="EMBL" id="JBHLXD010000007">
    <property type="protein sequence ID" value="MFC0207907.1"/>
    <property type="molecule type" value="Genomic_DNA"/>
</dbReference>
<keyword evidence="11" id="KW-1185">Reference proteome</keyword>
<evidence type="ECO:0000313" key="10">
    <source>
        <dbReference type="EMBL" id="MFC0207907.1"/>
    </source>
</evidence>
<proteinExistence type="inferred from homology"/>
<evidence type="ECO:0000256" key="5">
    <source>
        <dbReference type="ARBA" id="ARBA00022989"/>
    </source>
</evidence>
<comment type="similarity">
    <text evidence="7">Belongs to the binding-protein-dependent transport system permease family.</text>
</comment>
<dbReference type="InterPro" id="IPR000515">
    <property type="entry name" value="MetI-like"/>
</dbReference>
<dbReference type="InterPro" id="IPR035906">
    <property type="entry name" value="MetI-like_sf"/>
</dbReference>
<accession>A0ABV6D5M0</accession>
<dbReference type="Gene3D" id="1.10.3720.10">
    <property type="entry name" value="MetI-like"/>
    <property type="match status" value="1"/>
</dbReference>
<feature type="compositionally biased region" description="Basic and acidic residues" evidence="8">
    <location>
        <begin position="11"/>
        <end position="26"/>
    </location>
</feature>
<feature type="transmembrane region" description="Helical" evidence="7">
    <location>
        <begin position="62"/>
        <end position="82"/>
    </location>
</feature>
<evidence type="ECO:0000256" key="6">
    <source>
        <dbReference type="ARBA" id="ARBA00023136"/>
    </source>
</evidence>
<evidence type="ECO:0000256" key="8">
    <source>
        <dbReference type="SAM" id="MobiDB-lite"/>
    </source>
</evidence>
<evidence type="ECO:0000259" key="9">
    <source>
        <dbReference type="PROSITE" id="PS50928"/>
    </source>
</evidence>
<feature type="transmembrane region" description="Helical" evidence="7">
    <location>
        <begin position="246"/>
        <end position="267"/>
    </location>
</feature>
<dbReference type="Pfam" id="PF00528">
    <property type="entry name" value="BPD_transp_1"/>
    <property type="match status" value="1"/>
</dbReference>
<dbReference type="PANTHER" id="PTHR30151">
    <property type="entry name" value="ALKANE SULFONATE ABC TRANSPORTER-RELATED, MEMBRANE SUBUNIT"/>
    <property type="match status" value="1"/>
</dbReference>
<keyword evidence="4 7" id="KW-0812">Transmembrane</keyword>
<evidence type="ECO:0000256" key="4">
    <source>
        <dbReference type="ARBA" id="ARBA00022692"/>
    </source>
</evidence>
<evidence type="ECO:0000256" key="1">
    <source>
        <dbReference type="ARBA" id="ARBA00004651"/>
    </source>
</evidence>
<gene>
    <name evidence="10" type="ORF">ACFFJ2_05775</name>
</gene>
<dbReference type="SUPFAM" id="SSF161098">
    <property type="entry name" value="MetI-like"/>
    <property type="match status" value="1"/>
</dbReference>
<feature type="compositionally biased region" description="Polar residues" evidence="8">
    <location>
        <begin position="1"/>
        <end position="10"/>
    </location>
</feature>
<feature type="transmembrane region" description="Helical" evidence="7">
    <location>
        <begin position="273"/>
        <end position="291"/>
    </location>
</feature>
<comment type="caution">
    <text evidence="10">The sequence shown here is derived from an EMBL/GenBank/DDBJ whole genome shotgun (WGS) entry which is preliminary data.</text>
</comment>
<keyword evidence="3" id="KW-1003">Cell membrane</keyword>